<dbReference type="GO" id="GO:0046872">
    <property type="term" value="F:metal ion binding"/>
    <property type="evidence" value="ECO:0007669"/>
    <property type="project" value="UniProtKB-KW"/>
</dbReference>
<proteinExistence type="predicted"/>
<dbReference type="InterPro" id="IPR013103">
    <property type="entry name" value="RVT_2"/>
</dbReference>
<evidence type="ECO:0000256" key="2">
    <source>
        <dbReference type="ARBA" id="ARBA00022801"/>
    </source>
</evidence>
<dbReference type="InterPro" id="IPR036397">
    <property type="entry name" value="RNaseH_sf"/>
</dbReference>
<evidence type="ECO:0000313" key="5">
    <source>
        <dbReference type="Proteomes" id="UP001420932"/>
    </source>
</evidence>
<dbReference type="InterPro" id="IPR039537">
    <property type="entry name" value="Retrotran_Ty1/copia-like"/>
</dbReference>
<dbReference type="SUPFAM" id="SSF53098">
    <property type="entry name" value="Ribonuclease H-like"/>
    <property type="match status" value="1"/>
</dbReference>
<keyword evidence="1" id="KW-0479">Metal-binding</keyword>
<comment type="caution">
    <text evidence="4">The sequence shown here is derived from an EMBL/GenBank/DDBJ whole genome shotgun (WGS) entry which is preliminary data.</text>
</comment>
<dbReference type="PROSITE" id="PS50994">
    <property type="entry name" value="INTEGRASE"/>
    <property type="match status" value="1"/>
</dbReference>
<dbReference type="InterPro" id="IPR043502">
    <property type="entry name" value="DNA/RNA_pol_sf"/>
</dbReference>
<dbReference type="InterPro" id="IPR012337">
    <property type="entry name" value="RNaseH-like_sf"/>
</dbReference>
<dbReference type="Proteomes" id="UP001420932">
    <property type="component" value="Unassembled WGS sequence"/>
</dbReference>
<feature type="domain" description="Integrase catalytic" evidence="3">
    <location>
        <begin position="144"/>
        <end position="309"/>
    </location>
</feature>
<dbReference type="InterPro" id="IPR001584">
    <property type="entry name" value="Integrase_cat-core"/>
</dbReference>
<dbReference type="EMBL" id="JBBNAF010000010">
    <property type="protein sequence ID" value="KAK9108126.1"/>
    <property type="molecule type" value="Genomic_DNA"/>
</dbReference>
<dbReference type="InterPro" id="IPR025724">
    <property type="entry name" value="GAG-pre-integrase_dom"/>
</dbReference>
<dbReference type="PANTHER" id="PTHR42648:SF27">
    <property type="entry name" value="RNA-DIRECTED DNA POLYMERASE"/>
    <property type="match status" value="1"/>
</dbReference>
<sequence length="853" mass="98402">MRGGRPLILYDVLYAPEIRRNLVSVIVLLQCGFVMNFCGTSVNLFLEQTYYGCGYVSDGFIVLDIDYVSNSNIYRACFSLVTSSIDSNVDVNIWHARLGHIGQQRMNRLAKEGLLGHLENVNLPMCENCLAGKMARKPFGKGIRAEFPLQLIHSDICGPMNVRSRHGGVYFITFIDDYTRFGYVYLISHKSEALECFKKYINLVENQLDKKIKMLRTDRGREYLSDQFKQLCDEKGIDRQLTIPYTPQQNGVAERRNRTLLEMVRSMMAQANLPITFWGDALLTATYILNRVPSKSVSSTPYELWTNRKPDLYNLRPWGCGAYVHDLHHQHGKLGPRGKKSIFIRYSEHSKGYVFIGEHSSGSITEFESRDATFMENDFPTKGEITQSLSLYEIQDQEDSTLMNRLVHVSEQMPIVSHPSGSKTKDVESVSTESQIRRSNRGNIPKRHFPIENEVYMIAPQDEDEPKNIQEALTCPAKEKWKIAMEEEMESMRSNNVWELVDLPEGRKAIGNKWVLKIKRKTDGSIERYKARLVAKGYTQQEGIDYEETFSPVVRFASIRLILAIVANLDLELHQMDVKIAFLNGELEEEIYMEQPIGFIVEGQEHKVCRLLRSIYGLKQSSRQWYIRFHQAIISYDFVMIDEDHCVYVKRSNSKFVILSLYVDDILLAGNNEEYLITIKRWLSSNFEMKDMGEAAYILGVKIKRDRSKKMLALSQEPYIKKILERFHMQDCKPIDTPITKDQGLNQRMCPKTPHEREQMAKVPYTSLCWKPHVCNDVYKTDICFVVGMVSRYQANPGQTHWRAVKRILRYLKGTIDYSLCYQGNNLHLVGYTDADWGGDLDERKSTSGYVSS</sequence>
<dbReference type="Pfam" id="PF07727">
    <property type="entry name" value="RVT_2"/>
    <property type="match status" value="1"/>
</dbReference>
<dbReference type="AlphaFoldDB" id="A0AAP0FAA2"/>
<gene>
    <name evidence="4" type="ORF">Syun_024137</name>
</gene>
<dbReference type="GO" id="GO:0015074">
    <property type="term" value="P:DNA integration"/>
    <property type="evidence" value="ECO:0007669"/>
    <property type="project" value="InterPro"/>
</dbReference>
<dbReference type="GO" id="GO:0003676">
    <property type="term" value="F:nucleic acid binding"/>
    <property type="evidence" value="ECO:0007669"/>
    <property type="project" value="InterPro"/>
</dbReference>
<keyword evidence="5" id="KW-1185">Reference proteome</keyword>
<evidence type="ECO:0000313" key="4">
    <source>
        <dbReference type="EMBL" id="KAK9108126.1"/>
    </source>
</evidence>
<reference evidence="4 5" key="1">
    <citation type="submission" date="2024-01" db="EMBL/GenBank/DDBJ databases">
        <title>Genome assemblies of Stephania.</title>
        <authorList>
            <person name="Yang L."/>
        </authorList>
    </citation>
    <scope>NUCLEOTIDE SEQUENCE [LARGE SCALE GENOMIC DNA]</scope>
    <source>
        <strain evidence="4">YNDBR</strain>
        <tissue evidence="4">Leaf</tissue>
    </source>
</reference>
<dbReference type="Pfam" id="PF00665">
    <property type="entry name" value="rve"/>
    <property type="match status" value="1"/>
</dbReference>
<accession>A0AAP0FAA2</accession>
<organism evidence="4 5">
    <name type="scientific">Stephania yunnanensis</name>
    <dbReference type="NCBI Taxonomy" id="152371"/>
    <lineage>
        <taxon>Eukaryota</taxon>
        <taxon>Viridiplantae</taxon>
        <taxon>Streptophyta</taxon>
        <taxon>Embryophyta</taxon>
        <taxon>Tracheophyta</taxon>
        <taxon>Spermatophyta</taxon>
        <taxon>Magnoliopsida</taxon>
        <taxon>Ranunculales</taxon>
        <taxon>Menispermaceae</taxon>
        <taxon>Menispermoideae</taxon>
        <taxon>Cissampelideae</taxon>
        <taxon>Stephania</taxon>
    </lineage>
</organism>
<keyword evidence="2" id="KW-0378">Hydrolase</keyword>
<dbReference type="PANTHER" id="PTHR42648">
    <property type="entry name" value="TRANSPOSASE, PUTATIVE-RELATED"/>
    <property type="match status" value="1"/>
</dbReference>
<dbReference type="Pfam" id="PF25597">
    <property type="entry name" value="SH3_retrovirus"/>
    <property type="match status" value="1"/>
</dbReference>
<dbReference type="SUPFAM" id="SSF56672">
    <property type="entry name" value="DNA/RNA polymerases"/>
    <property type="match status" value="1"/>
</dbReference>
<dbReference type="InterPro" id="IPR057670">
    <property type="entry name" value="SH3_retrovirus"/>
</dbReference>
<dbReference type="GO" id="GO:0016787">
    <property type="term" value="F:hydrolase activity"/>
    <property type="evidence" value="ECO:0007669"/>
    <property type="project" value="UniProtKB-KW"/>
</dbReference>
<name>A0AAP0FAA2_9MAGN</name>
<dbReference type="Pfam" id="PF13976">
    <property type="entry name" value="gag_pre-integrs"/>
    <property type="match status" value="1"/>
</dbReference>
<evidence type="ECO:0000259" key="3">
    <source>
        <dbReference type="PROSITE" id="PS50994"/>
    </source>
</evidence>
<evidence type="ECO:0000256" key="1">
    <source>
        <dbReference type="ARBA" id="ARBA00022723"/>
    </source>
</evidence>
<dbReference type="Gene3D" id="3.30.420.10">
    <property type="entry name" value="Ribonuclease H-like superfamily/Ribonuclease H"/>
    <property type="match status" value="1"/>
</dbReference>
<protein>
    <recommendedName>
        <fullName evidence="3">Integrase catalytic domain-containing protein</fullName>
    </recommendedName>
</protein>